<dbReference type="Pfam" id="PF18401">
    <property type="entry name" value="Thioredoxin_13"/>
    <property type="match status" value="1"/>
</dbReference>
<feature type="domain" description="UGGT thioredoxin-like" evidence="1">
    <location>
        <begin position="4"/>
        <end position="46"/>
    </location>
</feature>
<dbReference type="Proteomes" id="UP000714618">
    <property type="component" value="Unassembled WGS sequence"/>
</dbReference>
<dbReference type="Pfam" id="PF18400">
    <property type="entry name" value="Thioredoxin_12"/>
    <property type="match status" value="1"/>
</dbReference>
<comment type="caution">
    <text evidence="4">The sequence shown here is derived from an EMBL/GenBank/DDBJ whole genome shotgun (WGS) entry which is preliminary data.</text>
</comment>
<dbReference type="Pfam" id="PF18402">
    <property type="entry name" value="Thioredoxin_14"/>
    <property type="match status" value="1"/>
</dbReference>
<evidence type="ECO:0000259" key="1">
    <source>
        <dbReference type="Pfam" id="PF18400"/>
    </source>
</evidence>
<dbReference type="InterPro" id="IPR040693">
    <property type="entry name" value="UGGT_TRXL_1"/>
</dbReference>
<evidence type="ECO:0000313" key="5">
    <source>
        <dbReference type="Proteomes" id="UP000714618"/>
    </source>
</evidence>
<name>A0A9N8K0C8_9PEZI</name>
<protein>
    <submittedName>
        <fullName evidence="4">Uncharacterized protein</fullName>
    </submittedName>
</protein>
<reference evidence="4" key="1">
    <citation type="submission" date="2020-06" db="EMBL/GenBank/DDBJ databases">
        <authorList>
            <person name="Onetto C."/>
        </authorList>
    </citation>
    <scope>NUCLEOTIDE SEQUENCE</scope>
</reference>
<dbReference type="GO" id="GO:0018279">
    <property type="term" value="P:protein N-linked glycosylation via asparagine"/>
    <property type="evidence" value="ECO:0007669"/>
    <property type="project" value="TreeGrafter"/>
</dbReference>
<dbReference type="PANTHER" id="PTHR11226:SF0">
    <property type="entry name" value="UDP-GLUCOSE:GLYCOPROTEIN GLUCOSYLTRANSFERASE"/>
    <property type="match status" value="1"/>
</dbReference>
<dbReference type="InterPro" id="IPR009448">
    <property type="entry name" value="UDP-g_GGtrans"/>
</dbReference>
<keyword evidence="5" id="KW-1185">Reference proteome</keyword>
<organism evidence="4 5">
    <name type="scientific">Aureobasidium mustum</name>
    <dbReference type="NCBI Taxonomy" id="2773714"/>
    <lineage>
        <taxon>Eukaryota</taxon>
        <taxon>Fungi</taxon>
        <taxon>Dikarya</taxon>
        <taxon>Ascomycota</taxon>
        <taxon>Pezizomycotina</taxon>
        <taxon>Dothideomycetes</taxon>
        <taxon>Dothideomycetidae</taxon>
        <taxon>Dothideales</taxon>
        <taxon>Saccotheciaceae</taxon>
        <taxon>Aureobasidium</taxon>
    </lineage>
</organism>
<evidence type="ECO:0000259" key="3">
    <source>
        <dbReference type="Pfam" id="PF18402"/>
    </source>
</evidence>
<dbReference type="GO" id="GO:0003980">
    <property type="term" value="F:UDP-glucose:glycoprotein glucosyltransferase activity"/>
    <property type="evidence" value="ECO:0007669"/>
    <property type="project" value="InterPro"/>
</dbReference>
<feature type="domain" description="UGGT thioredoxin-like" evidence="2">
    <location>
        <begin position="97"/>
        <end position="228"/>
    </location>
</feature>
<sequence>MGDKQSKTPAILYADLMSPSFRQFHKTVSLTARAGKTSYRVRYRPSLSIPRFPLAVSGYGIALDLKRTDYIVIDDRKAEDSDDINVEASGAKLADEDVADLKPLSSKELLRLDMKASSFVMDSADPFDTLLKLTQDFPKHSAAMSTHEVSEQFRKEHLANREVFLPSGYNVIWVNGLQILARDLDAYAMLEHMRRERKLINSAGELGLTGKEAVQLLSHSSISEAASTQEPQRYDWRDELEGGKVIIWMNDIEHDKRYAEWPDQVRAVSHVS</sequence>
<dbReference type="EMBL" id="CAIJEO010000006">
    <property type="protein sequence ID" value="CAD0094494.1"/>
    <property type="molecule type" value="Genomic_DNA"/>
</dbReference>
<proteinExistence type="predicted"/>
<dbReference type="InterPro" id="IPR040692">
    <property type="entry name" value="UGGT_TRXL_3"/>
</dbReference>
<evidence type="ECO:0000259" key="2">
    <source>
        <dbReference type="Pfam" id="PF18401"/>
    </source>
</evidence>
<accession>A0A9N8K0C8</accession>
<dbReference type="GO" id="GO:0051082">
    <property type="term" value="F:unfolded protein binding"/>
    <property type="evidence" value="ECO:0007669"/>
    <property type="project" value="TreeGrafter"/>
</dbReference>
<evidence type="ECO:0000313" key="4">
    <source>
        <dbReference type="EMBL" id="CAD0094494.1"/>
    </source>
</evidence>
<feature type="domain" description="UGGT thioredoxin-like" evidence="3">
    <location>
        <begin position="234"/>
        <end position="268"/>
    </location>
</feature>
<dbReference type="InterPro" id="IPR040694">
    <property type="entry name" value="UGGT_TRXL_2"/>
</dbReference>
<dbReference type="GO" id="GO:0005783">
    <property type="term" value="C:endoplasmic reticulum"/>
    <property type="evidence" value="ECO:0007669"/>
    <property type="project" value="TreeGrafter"/>
</dbReference>
<gene>
    <name evidence="4" type="ORF">AWRI4233_LOCUS4684</name>
</gene>
<dbReference type="PANTHER" id="PTHR11226">
    <property type="entry name" value="UDP-GLUCOSE GLYCOPROTEIN:GLUCOSYLTRANSFERASE"/>
    <property type="match status" value="1"/>
</dbReference>
<dbReference type="GO" id="GO:0036503">
    <property type="term" value="P:ERAD pathway"/>
    <property type="evidence" value="ECO:0007669"/>
    <property type="project" value="TreeGrafter"/>
</dbReference>
<dbReference type="AlphaFoldDB" id="A0A9N8K0C8"/>
<dbReference type="OrthoDB" id="27683at2759"/>